<organism evidence="7 8">
    <name type="scientific">Treponema phagedenis</name>
    <dbReference type="NCBI Taxonomy" id="162"/>
    <lineage>
        <taxon>Bacteria</taxon>
        <taxon>Pseudomonadati</taxon>
        <taxon>Spirochaetota</taxon>
        <taxon>Spirochaetia</taxon>
        <taxon>Spirochaetales</taxon>
        <taxon>Treponemataceae</taxon>
        <taxon>Treponema</taxon>
    </lineage>
</organism>
<dbReference type="Pfam" id="PF07690">
    <property type="entry name" value="MFS_1"/>
    <property type="match status" value="1"/>
</dbReference>
<evidence type="ECO:0000313" key="8">
    <source>
        <dbReference type="Proteomes" id="UP000042527"/>
    </source>
</evidence>
<dbReference type="GO" id="GO:0022857">
    <property type="term" value="F:transmembrane transporter activity"/>
    <property type="evidence" value="ECO:0007669"/>
    <property type="project" value="InterPro"/>
</dbReference>
<feature type="transmembrane region" description="Helical" evidence="6">
    <location>
        <begin position="193"/>
        <end position="213"/>
    </location>
</feature>
<dbReference type="InterPro" id="IPR011989">
    <property type="entry name" value="ARM-like"/>
</dbReference>
<dbReference type="Gene3D" id="1.25.10.10">
    <property type="entry name" value="Leucine-rich Repeat Variant"/>
    <property type="match status" value="1"/>
</dbReference>
<evidence type="ECO:0000256" key="5">
    <source>
        <dbReference type="ARBA" id="ARBA00023136"/>
    </source>
</evidence>
<gene>
    <name evidence="7" type="ORF">TPHV1_70039</name>
</gene>
<dbReference type="GO" id="GO:0005886">
    <property type="term" value="C:plasma membrane"/>
    <property type="evidence" value="ECO:0007669"/>
    <property type="project" value="UniProtKB-SubCell"/>
</dbReference>
<dbReference type="PANTHER" id="PTHR23513">
    <property type="entry name" value="INTEGRAL MEMBRANE EFFLUX PROTEIN-RELATED"/>
    <property type="match status" value="1"/>
</dbReference>
<dbReference type="InterPro" id="IPR036259">
    <property type="entry name" value="MFS_trans_sf"/>
</dbReference>
<name>A0A0B7H2I4_TREPH</name>
<dbReference type="Proteomes" id="UP000042527">
    <property type="component" value="Unassembled WGS sequence"/>
</dbReference>
<reference evidence="8" key="1">
    <citation type="submission" date="2015-01" db="EMBL/GenBank/DDBJ databases">
        <authorList>
            <person name="Manzoor Shahid"/>
            <person name="Zubair Saima"/>
        </authorList>
    </citation>
    <scope>NUCLEOTIDE SEQUENCE [LARGE SCALE GENOMIC DNA]</scope>
    <source>
        <strain evidence="8">V1</strain>
    </source>
</reference>
<comment type="subcellular location">
    <subcellularLocation>
        <location evidence="1">Cell membrane</location>
        <topology evidence="1">Multi-pass membrane protein</topology>
    </subcellularLocation>
</comment>
<feature type="transmembrane region" description="Helical" evidence="6">
    <location>
        <begin position="422"/>
        <end position="441"/>
    </location>
</feature>
<dbReference type="PANTHER" id="PTHR23513:SF6">
    <property type="entry name" value="MAJOR FACILITATOR SUPERFAMILY ASSOCIATED DOMAIN-CONTAINING PROTEIN"/>
    <property type="match status" value="1"/>
</dbReference>
<feature type="transmembrane region" description="Helical" evidence="6">
    <location>
        <begin position="344"/>
        <end position="364"/>
    </location>
</feature>
<dbReference type="InterPro" id="IPR016024">
    <property type="entry name" value="ARM-type_fold"/>
</dbReference>
<evidence type="ECO:0000256" key="4">
    <source>
        <dbReference type="ARBA" id="ARBA00022989"/>
    </source>
</evidence>
<evidence type="ECO:0000256" key="3">
    <source>
        <dbReference type="ARBA" id="ARBA00022692"/>
    </source>
</evidence>
<dbReference type="InterPro" id="IPR004155">
    <property type="entry name" value="PBS_lyase_HEAT"/>
</dbReference>
<feature type="transmembrane region" description="Helical" evidence="6">
    <location>
        <begin position="94"/>
        <end position="116"/>
    </location>
</feature>
<evidence type="ECO:0000256" key="1">
    <source>
        <dbReference type="ARBA" id="ARBA00004651"/>
    </source>
</evidence>
<keyword evidence="3 6" id="KW-0812">Transmembrane</keyword>
<feature type="transmembrane region" description="Helical" evidence="6">
    <location>
        <begin position="34"/>
        <end position="56"/>
    </location>
</feature>
<feature type="transmembrane region" description="Helical" evidence="6">
    <location>
        <begin position="162"/>
        <end position="187"/>
    </location>
</feature>
<proteinExistence type="predicted"/>
<evidence type="ECO:0000256" key="6">
    <source>
        <dbReference type="SAM" id="Phobius"/>
    </source>
</evidence>
<dbReference type="AlphaFoldDB" id="A0A0B7H2I4"/>
<dbReference type="EMBL" id="CDNC01000049">
    <property type="protein sequence ID" value="CEM63176.1"/>
    <property type="molecule type" value="Genomic_DNA"/>
</dbReference>
<feature type="transmembrane region" description="Helical" evidence="6">
    <location>
        <begin position="290"/>
        <end position="312"/>
    </location>
</feature>
<sequence length="766" mass="84862">MLYCFFLLISIEYEIMSEELSAFRIKQGRRVYDIYNIINSLSFALVTGNTITLYALSLGANSTIVGLLNAFMYFCYFAIPLGKLMVRKYTLIRTFAYAWFMRNLSLLPMLVIPLFFFAGNNFVALNLLVLSVACFNIFRGAGMIANNPVIKILAPGKDRSSYIVRISLTNNAATLIATLLLAGMLWINISVTTYNIATIIGMISGFIASALLLKLPDPEKEAEKGGEAQTPLQEPAEQHSFFTHARNAFKDANFRLFITAFFIVGFGIGMARPFIIVFAKEVYGTSDSLATIFTVCSSFGALIVGLIMRLVIDRIGAKPMYIIFSSLALVTLIPAIIAPGLGTVSLAIVVLCLISMITNMGFVGQDNAAQAYFFAMVPEEAIMDLSMLYYFVLGITGGGGAILGGTILDFFKSLGFSNLESYRIFFIGIIVIIAIGLLFQAKLLNLGSYRVFETLAVLFSPRDMKALNLLHKLDSNQNLEAEQNILKELGEIASSVSADQLGSYLESPRFSIRYGALQALYSIEALSSKNREDLLLELKSGAFTTASSAARILGKFKVQQAIPALRTALDSEDYALAGEAMLALANLNDTYSQIKIGNMIANTDNPFLLLRGIQALETFGSISSLPLILDLLRQENLPLHVEDEALLALSSLMGIQNAFYYAFERYKNKQKAPNILLIDALDESFSLRKKHDEKLKNIVLQFIQDYQYDTEFVNWLIEYGDKRLGVRAALLIGVAVDLDLINQEPFRFFICFWAACIFRNPKLIES</sequence>
<dbReference type="InterPro" id="IPR011701">
    <property type="entry name" value="MFS"/>
</dbReference>
<feature type="transmembrane region" description="Helical" evidence="6">
    <location>
        <begin position="62"/>
        <end position="82"/>
    </location>
</feature>
<keyword evidence="5 6" id="KW-0472">Membrane</keyword>
<feature type="transmembrane region" description="Helical" evidence="6">
    <location>
        <begin position="385"/>
        <end position="410"/>
    </location>
</feature>
<feature type="transmembrane region" description="Helical" evidence="6">
    <location>
        <begin position="319"/>
        <end position="338"/>
    </location>
</feature>
<evidence type="ECO:0000256" key="2">
    <source>
        <dbReference type="ARBA" id="ARBA00022475"/>
    </source>
</evidence>
<dbReference type="SUPFAM" id="SSF48371">
    <property type="entry name" value="ARM repeat"/>
    <property type="match status" value="1"/>
</dbReference>
<dbReference type="Gene3D" id="1.20.1250.20">
    <property type="entry name" value="MFS general substrate transporter like domains"/>
    <property type="match status" value="1"/>
</dbReference>
<dbReference type="SUPFAM" id="SSF103473">
    <property type="entry name" value="MFS general substrate transporter"/>
    <property type="match status" value="1"/>
</dbReference>
<feature type="transmembrane region" description="Helical" evidence="6">
    <location>
        <begin position="256"/>
        <end position="278"/>
    </location>
</feature>
<evidence type="ECO:0000313" key="7">
    <source>
        <dbReference type="EMBL" id="CEM63176.1"/>
    </source>
</evidence>
<keyword evidence="8" id="KW-1185">Reference proteome</keyword>
<accession>A0A0B7H2I4</accession>
<keyword evidence="4 6" id="KW-1133">Transmembrane helix</keyword>
<feature type="transmembrane region" description="Helical" evidence="6">
    <location>
        <begin position="122"/>
        <end position="141"/>
    </location>
</feature>
<protein>
    <submittedName>
        <fullName evidence="7">Transporter, major facilitator family protein</fullName>
    </submittedName>
</protein>
<keyword evidence="2" id="KW-1003">Cell membrane</keyword>
<dbReference type="Pfam" id="PF03130">
    <property type="entry name" value="HEAT_PBS"/>
    <property type="match status" value="1"/>
</dbReference>